<proteinExistence type="predicted"/>
<reference evidence="1 2" key="1">
    <citation type="journal article" date="2006" name="Science">
        <title>Phytophthora genome sequences uncover evolutionary origins and mechanisms of pathogenesis.</title>
        <authorList>
            <person name="Tyler B.M."/>
            <person name="Tripathy S."/>
            <person name="Zhang X."/>
            <person name="Dehal P."/>
            <person name="Jiang R.H."/>
            <person name="Aerts A."/>
            <person name="Arredondo F.D."/>
            <person name="Baxter L."/>
            <person name="Bensasson D."/>
            <person name="Beynon J.L."/>
            <person name="Chapman J."/>
            <person name="Damasceno C.M."/>
            <person name="Dorrance A.E."/>
            <person name="Dou D."/>
            <person name="Dickerman A.W."/>
            <person name="Dubchak I.L."/>
            <person name="Garbelotto M."/>
            <person name="Gijzen M."/>
            <person name="Gordon S.G."/>
            <person name="Govers F."/>
            <person name="Grunwald N.J."/>
            <person name="Huang W."/>
            <person name="Ivors K.L."/>
            <person name="Jones R.W."/>
            <person name="Kamoun S."/>
            <person name="Krampis K."/>
            <person name="Lamour K.H."/>
            <person name="Lee M.K."/>
            <person name="McDonald W.H."/>
            <person name="Medina M."/>
            <person name="Meijer H.J."/>
            <person name="Nordberg E.K."/>
            <person name="Maclean D.J."/>
            <person name="Ospina-Giraldo M.D."/>
            <person name="Morris P.F."/>
            <person name="Phuntumart V."/>
            <person name="Putnam N.H."/>
            <person name="Rash S."/>
            <person name="Rose J.K."/>
            <person name="Sakihama Y."/>
            <person name="Salamov A.A."/>
            <person name="Savidor A."/>
            <person name="Scheuring C.F."/>
            <person name="Smith B.M."/>
            <person name="Sobral B.W."/>
            <person name="Terry A."/>
            <person name="Torto-Alalibo T.A."/>
            <person name="Win J."/>
            <person name="Xu Z."/>
            <person name="Zhang H."/>
            <person name="Grigoriev I.V."/>
            <person name="Rokhsar D.S."/>
            <person name="Boore J.L."/>
        </authorList>
    </citation>
    <scope>NUCLEOTIDE SEQUENCE [LARGE SCALE GENOMIC DNA]</scope>
    <source>
        <strain evidence="1 2">P6497</strain>
    </source>
</reference>
<dbReference type="EMBL" id="JH159153">
    <property type="protein sequence ID" value="EGZ21164.1"/>
    <property type="molecule type" value="Genomic_DNA"/>
</dbReference>
<protein>
    <recommendedName>
        <fullName evidence="3">Lipoprotein</fullName>
    </recommendedName>
</protein>
<evidence type="ECO:0000313" key="1">
    <source>
        <dbReference type="EMBL" id="EGZ21164.1"/>
    </source>
</evidence>
<sequence>MAGREGGLGRAFVSGLVLSACQAPAQIHAVAGASYSVLVCPPPSVPTDLVASKGGPERG</sequence>
<evidence type="ECO:0000313" key="2">
    <source>
        <dbReference type="Proteomes" id="UP000002640"/>
    </source>
</evidence>
<evidence type="ECO:0008006" key="3">
    <source>
        <dbReference type="Google" id="ProtNLM"/>
    </source>
</evidence>
<dbReference type="RefSeq" id="XP_009523881.1">
    <property type="nucleotide sequence ID" value="XM_009525586.1"/>
</dbReference>
<dbReference type="InParanoid" id="G4ZA25"/>
<dbReference type="PROSITE" id="PS51257">
    <property type="entry name" value="PROKAR_LIPOPROTEIN"/>
    <property type="match status" value="1"/>
</dbReference>
<organism evidence="1 2">
    <name type="scientific">Phytophthora sojae (strain P6497)</name>
    <name type="common">Soybean stem and root rot agent</name>
    <name type="synonym">Phytophthora megasperma f. sp. glycines</name>
    <dbReference type="NCBI Taxonomy" id="1094619"/>
    <lineage>
        <taxon>Eukaryota</taxon>
        <taxon>Sar</taxon>
        <taxon>Stramenopiles</taxon>
        <taxon>Oomycota</taxon>
        <taxon>Peronosporomycetes</taxon>
        <taxon>Peronosporales</taxon>
        <taxon>Peronosporaceae</taxon>
        <taxon>Phytophthora</taxon>
    </lineage>
</organism>
<keyword evidence="2" id="KW-1185">Reference proteome</keyword>
<accession>G4ZA25</accession>
<gene>
    <name evidence="1" type="ORF">PHYSODRAFT_285567</name>
</gene>
<dbReference type="AlphaFoldDB" id="G4ZA25"/>
<dbReference type="KEGG" id="psoj:PHYSODRAFT_285567"/>
<dbReference type="GeneID" id="20640070"/>
<name>G4ZA25_PHYSP</name>
<dbReference type="Proteomes" id="UP000002640">
    <property type="component" value="Unassembled WGS sequence"/>
</dbReference>
<feature type="non-terminal residue" evidence="1">
    <location>
        <position position="59"/>
    </location>
</feature>